<gene>
    <name evidence="2" type="ORF">AB4566_20965</name>
</gene>
<accession>A0ABV4NHU7</accession>
<keyword evidence="3" id="KW-1185">Reference proteome</keyword>
<comment type="caution">
    <text evidence="2">The sequence shown here is derived from an EMBL/GenBank/DDBJ whole genome shotgun (WGS) entry which is preliminary data.</text>
</comment>
<keyword evidence="1" id="KW-0732">Signal</keyword>
<dbReference type="Proteomes" id="UP001570417">
    <property type="component" value="Unassembled WGS sequence"/>
</dbReference>
<evidence type="ECO:0008006" key="4">
    <source>
        <dbReference type="Google" id="ProtNLM"/>
    </source>
</evidence>
<sequence>MKVKLPCIVLAMSLVGCAATGPKEGYVYTPNKLSELLIGNLYEATSKLNQEENLSAVFVEDQALLKIEINADRDSRYMWGVPGKRLHEQLCTSDDGFFVAIRESGVGIEYTLVDESNKQTFGPWNAAACL</sequence>
<evidence type="ECO:0000313" key="2">
    <source>
        <dbReference type="EMBL" id="MFA0570731.1"/>
    </source>
</evidence>
<feature type="signal peptide" evidence="1">
    <location>
        <begin position="1"/>
        <end position="18"/>
    </location>
</feature>
<evidence type="ECO:0000256" key="1">
    <source>
        <dbReference type="SAM" id="SignalP"/>
    </source>
</evidence>
<dbReference type="EMBL" id="JBFRUW010000117">
    <property type="protein sequence ID" value="MFA0570731.1"/>
    <property type="molecule type" value="Genomic_DNA"/>
</dbReference>
<protein>
    <recommendedName>
        <fullName evidence="4">Lipoprotein</fullName>
    </recommendedName>
</protein>
<organism evidence="2 3">
    <name type="scientific">Vibrio gallaecicus</name>
    <dbReference type="NCBI Taxonomy" id="552386"/>
    <lineage>
        <taxon>Bacteria</taxon>
        <taxon>Pseudomonadati</taxon>
        <taxon>Pseudomonadota</taxon>
        <taxon>Gammaproteobacteria</taxon>
        <taxon>Vibrionales</taxon>
        <taxon>Vibrionaceae</taxon>
        <taxon>Vibrio</taxon>
    </lineage>
</organism>
<feature type="chain" id="PRO_5046751553" description="Lipoprotein" evidence="1">
    <location>
        <begin position="19"/>
        <end position="130"/>
    </location>
</feature>
<dbReference type="RefSeq" id="WP_372268430.1">
    <property type="nucleotide sequence ID" value="NZ_JBFRUW010000117.1"/>
</dbReference>
<name>A0ABV4NHU7_9VIBR</name>
<dbReference type="PROSITE" id="PS51257">
    <property type="entry name" value="PROKAR_LIPOPROTEIN"/>
    <property type="match status" value="1"/>
</dbReference>
<proteinExistence type="predicted"/>
<reference evidence="2 3" key="1">
    <citation type="journal article" date="2024" name="ISME J.">
        <title>Tailless and filamentous prophages are predominant in marine Vibrio.</title>
        <authorList>
            <person name="Steensen K."/>
            <person name="Seneca J."/>
            <person name="Bartlau N."/>
            <person name="Yu X.A."/>
            <person name="Hussain F.A."/>
            <person name="Polz M.F."/>
        </authorList>
    </citation>
    <scope>NUCLEOTIDE SEQUENCE [LARGE SCALE GENOMIC DNA]</scope>
    <source>
        <strain evidence="2 3">10N.222.51.A1</strain>
    </source>
</reference>
<evidence type="ECO:0000313" key="3">
    <source>
        <dbReference type="Proteomes" id="UP001570417"/>
    </source>
</evidence>